<proteinExistence type="predicted"/>
<dbReference type="GO" id="GO:0006508">
    <property type="term" value="P:proteolysis"/>
    <property type="evidence" value="ECO:0007669"/>
    <property type="project" value="UniProtKB-KW"/>
</dbReference>
<evidence type="ECO:0000256" key="8">
    <source>
        <dbReference type="ARBA" id="ARBA00022729"/>
    </source>
</evidence>
<keyword evidence="11 15" id="KW-0106">Calcium</keyword>
<dbReference type="InterPro" id="IPR030400">
    <property type="entry name" value="Sedolisin_dom"/>
</dbReference>
<evidence type="ECO:0000256" key="11">
    <source>
        <dbReference type="ARBA" id="ARBA00022837"/>
    </source>
</evidence>
<dbReference type="GO" id="GO:0004252">
    <property type="term" value="F:serine-type endopeptidase activity"/>
    <property type="evidence" value="ECO:0007669"/>
    <property type="project" value="UniProtKB-UniRule"/>
</dbReference>
<feature type="binding site" evidence="15">
    <location>
        <position position="593"/>
    </location>
    <ligand>
        <name>Ca(2+)</name>
        <dbReference type="ChEBI" id="CHEBI:29108"/>
    </ligand>
</feature>
<dbReference type="AlphaFoldDB" id="A0A9P4TYM9"/>
<keyword evidence="7 15" id="KW-0479">Metal-binding</keyword>
<evidence type="ECO:0000256" key="7">
    <source>
        <dbReference type="ARBA" id="ARBA00022723"/>
    </source>
</evidence>
<evidence type="ECO:0000256" key="14">
    <source>
        <dbReference type="ARBA" id="ARBA00023180"/>
    </source>
</evidence>
<evidence type="ECO:0000256" key="12">
    <source>
        <dbReference type="ARBA" id="ARBA00023026"/>
    </source>
</evidence>
<feature type="chain" id="PRO_5040166262" description="tripeptidyl-peptidase II" evidence="16">
    <location>
        <begin position="18"/>
        <end position="620"/>
    </location>
</feature>
<dbReference type="Pfam" id="PF09286">
    <property type="entry name" value="Pro-kuma_activ"/>
    <property type="match status" value="1"/>
</dbReference>
<comment type="subcellular location">
    <subcellularLocation>
        <location evidence="3">Secreted</location>
        <location evidence="3">Extracellular space</location>
    </subcellularLocation>
</comment>
<evidence type="ECO:0000256" key="5">
    <source>
        <dbReference type="ARBA" id="ARBA00022525"/>
    </source>
</evidence>
<dbReference type="SUPFAM" id="SSF52743">
    <property type="entry name" value="Subtilisin-like"/>
    <property type="match status" value="1"/>
</dbReference>
<evidence type="ECO:0000259" key="17">
    <source>
        <dbReference type="PROSITE" id="PS51695"/>
    </source>
</evidence>
<keyword evidence="13" id="KW-0865">Zymogen</keyword>
<dbReference type="GO" id="GO:0008240">
    <property type="term" value="F:tripeptidyl-peptidase activity"/>
    <property type="evidence" value="ECO:0007669"/>
    <property type="project" value="UniProtKB-EC"/>
</dbReference>
<evidence type="ECO:0000256" key="4">
    <source>
        <dbReference type="ARBA" id="ARBA00012462"/>
    </source>
</evidence>
<evidence type="ECO:0000256" key="16">
    <source>
        <dbReference type="SAM" id="SignalP"/>
    </source>
</evidence>
<reference evidence="18" key="1">
    <citation type="journal article" date="2020" name="Stud. Mycol.">
        <title>101 Dothideomycetes genomes: a test case for predicting lifestyles and emergence of pathogens.</title>
        <authorList>
            <person name="Haridas S."/>
            <person name="Albert R."/>
            <person name="Binder M."/>
            <person name="Bloem J."/>
            <person name="Labutti K."/>
            <person name="Salamov A."/>
            <person name="Andreopoulos B."/>
            <person name="Baker S."/>
            <person name="Barry K."/>
            <person name="Bills G."/>
            <person name="Bluhm B."/>
            <person name="Cannon C."/>
            <person name="Castanera R."/>
            <person name="Culley D."/>
            <person name="Daum C."/>
            <person name="Ezra D."/>
            <person name="Gonzalez J."/>
            <person name="Henrissat B."/>
            <person name="Kuo A."/>
            <person name="Liang C."/>
            <person name="Lipzen A."/>
            <person name="Lutzoni F."/>
            <person name="Magnuson J."/>
            <person name="Mondo S."/>
            <person name="Nolan M."/>
            <person name="Ohm R."/>
            <person name="Pangilinan J."/>
            <person name="Park H.-J."/>
            <person name="Ramirez L."/>
            <person name="Alfaro M."/>
            <person name="Sun H."/>
            <person name="Tritt A."/>
            <person name="Yoshinaga Y."/>
            <person name="Zwiers L.-H."/>
            <person name="Turgeon B."/>
            <person name="Goodwin S."/>
            <person name="Spatafora J."/>
            <person name="Crous P."/>
            <person name="Grigoriev I."/>
        </authorList>
    </citation>
    <scope>NUCLEOTIDE SEQUENCE</scope>
    <source>
        <strain evidence="18">CBS 130266</strain>
    </source>
</reference>
<keyword evidence="12" id="KW-0843">Virulence</keyword>
<evidence type="ECO:0000256" key="13">
    <source>
        <dbReference type="ARBA" id="ARBA00023145"/>
    </source>
</evidence>
<comment type="function">
    <text evidence="2">Secreted tripeptidyl-peptidase which degrades proteins at acidic pHs and is involved in virulence.</text>
</comment>
<evidence type="ECO:0000256" key="9">
    <source>
        <dbReference type="ARBA" id="ARBA00022801"/>
    </source>
</evidence>
<dbReference type="PANTHER" id="PTHR14218:SF39">
    <property type="entry name" value="PEPTIDASE S53 DOMAIN-CONTAINING PROTEIN"/>
    <property type="match status" value="1"/>
</dbReference>
<comment type="catalytic activity">
    <reaction evidence="1">
        <text>Release of an N-terminal tripeptide from a polypeptide.</text>
        <dbReference type="EC" id="3.4.14.10"/>
    </reaction>
</comment>
<evidence type="ECO:0000256" key="1">
    <source>
        <dbReference type="ARBA" id="ARBA00001910"/>
    </source>
</evidence>
<gene>
    <name evidence="18" type="ORF">EJ08DRAFT_212487</name>
</gene>
<dbReference type="EMBL" id="MU007036">
    <property type="protein sequence ID" value="KAF2430835.1"/>
    <property type="molecule type" value="Genomic_DNA"/>
</dbReference>
<dbReference type="GO" id="GO:0046872">
    <property type="term" value="F:metal ion binding"/>
    <property type="evidence" value="ECO:0007669"/>
    <property type="project" value="UniProtKB-UniRule"/>
</dbReference>
<comment type="cofactor">
    <cofactor evidence="15">
        <name>Ca(2+)</name>
        <dbReference type="ChEBI" id="CHEBI:29108"/>
    </cofactor>
    <text evidence="15">Binds 1 Ca(2+) ion per subunit.</text>
</comment>
<feature type="active site" description="Charge relay system" evidence="15">
    <location>
        <position position="532"/>
    </location>
</feature>
<dbReference type="PROSITE" id="PS51695">
    <property type="entry name" value="SEDOLISIN"/>
    <property type="match status" value="1"/>
</dbReference>
<feature type="active site" description="Charge relay system" evidence="15">
    <location>
        <position position="309"/>
    </location>
</feature>
<evidence type="ECO:0000256" key="2">
    <source>
        <dbReference type="ARBA" id="ARBA00002451"/>
    </source>
</evidence>
<feature type="domain" description="Peptidase S53" evidence="17">
    <location>
        <begin position="220"/>
        <end position="615"/>
    </location>
</feature>
<dbReference type="CDD" id="cd04056">
    <property type="entry name" value="Peptidases_S53"/>
    <property type="match status" value="1"/>
</dbReference>
<dbReference type="InterPro" id="IPR015366">
    <property type="entry name" value="S53_propep"/>
</dbReference>
<keyword evidence="8 16" id="KW-0732">Signal</keyword>
<evidence type="ECO:0000256" key="10">
    <source>
        <dbReference type="ARBA" id="ARBA00022825"/>
    </source>
</evidence>
<evidence type="ECO:0000256" key="6">
    <source>
        <dbReference type="ARBA" id="ARBA00022670"/>
    </source>
</evidence>
<feature type="binding site" evidence="15">
    <location>
        <position position="595"/>
    </location>
    <ligand>
        <name>Ca(2+)</name>
        <dbReference type="ChEBI" id="CHEBI:29108"/>
    </ligand>
</feature>
<dbReference type="EC" id="3.4.14.10" evidence="4"/>
<dbReference type="PANTHER" id="PTHR14218">
    <property type="entry name" value="PROTEASE S8 TRIPEPTIDYL PEPTIDASE I CLN2"/>
    <property type="match status" value="1"/>
</dbReference>
<evidence type="ECO:0000256" key="3">
    <source>
        <dbReference type="ARBA" id="ARBA00004239"/>
    </source>
</evidence>
<dbReference type="InterPro" id="IPR050819">
    <property type="entry name" value="Tripeptidyl-peptidase_I"/>
</dbReference>
<keyword evidence="6 15" id="KW-0645">Protease</keyword>
<feature type="signal peptide" evidence="16">
    <location>
        <begin position="1"/>
        <end position="17"/>
    </location>
</feature>
<dbReference type="InterPro" id="IPR036852">
    <property type="entry name" value="Peptidase_S8/S53_dom_sf"/>
</dbReference>
<dbReference type="SUPFAM" id="SSF54897">
    <property type="entry name" value="Protease propeptides/inhibitors"/>
    <property type="match status" value="1"/>
</dbReference>
<feature type="active site" description="Charge relay system" evidence="15">
    <location>
        <position position="313"/>
    </location>
</feature>
<keyword evidence="9 15" id="KW-0378">Hydrolase</keyword>
<protein>
    <recommendedName>
        <fullName evidence="4">tripeptidyl-peptidase II</fullName>
        <ecNumber evidence="4">3.4.14.10</ecNumber>
    </recommendedName>
</protein>
<feature type="binding site" evidence="15">
    <location>
        <position position="575"/>
    </location>
    <ligand>
        <name>Ca(2+)</name>
        <dbReference type="ChEBI" id="CHEBI:29108"/>
    </ligand>
</feature>
<dbReference type="Gene3D" id="3.40.50.200">
    <property type="entry name" value="Peptidase S8/S53 domain"/>
    <property type="match status" value="1"/>
</dbReference>
<evidence type="ECO:0000256" key="15">
    <source>
        <dbReference type="PROSITE-ProRule" id="PRU01032"/>
    </source>
</evidence>
<keyword evidence="5" id="KW-0964">Secreted</keyword>
<dbReference type="Proteomes" id="UP000800235">
    <property type="component" value="Unassembled WGS sequence"/>
</dbReference>
<feature type="binding site" evidence="15">
    <location>
        <position position="574"/>
    </location>
    <ligand>
        <name>Ca(2+)</name>
        <dbReference type="ChEBI" id="CHEBI:29108"/>
    </ligand>
</feature>
<dbReference type="CDD" id="cd11377">
    <property type="entry name" value="Pro-peptidase_S53"/>
    <property type="match status" value="1"/>
</dbReference>
<dbReference type="InterPro" id="IPR023828">
    <property type="entry name" value="Peptidase_S8_Ser-AS"/>
</dbReference>
<evidence type="ECO:0000313" key="19">
    <source>
        <dbReference type="Proteomes" id="UP000800235"/>
    </source>
</evidence>
<dbReference type="OrthoDB" id="409122at2759"/>
<keyword evidence="19" id="KW-1185">Reference proteome</keyword>
<sequence length="620" mass="67395">MLSLCIAALVFCIAVYGLPESQSALKAYALKSSHMPAQQWTKTNAVSPNHVINLQIGLKQGKFDEVLRRLAEVSDPDHANYGRYLSAQELNKLTQPKEETTSLVTEWLSENGINPSQIRYSAARDWMYLDVPVQKANQLLAGEYSMYENHAGKAMIRTPDWSLPRYLHDHIDTIQPTNSFFNPSSNGLKPEAEPLNSVSIVTRPAQGPRDPVAAVCTMNRLTPYCLRALYGTQNYTARAAGRNKMAMTNYLDELSLAVDARQYLSKYRPDIIAVIKPSAKLFDLVSINNGTIQQTPFNPAQQAANTGIEGGLDVQTMLGIAWPTPLTIYSTGGRQPDFIPDDFTPTNTNEPYLDWVNYMLALDDDVLPQVVSTSYADTEQSVAKDYAIRVCNQFAALGARGVSMVFGSGDEGVGGKGCLRNDGSGKSTFIPEFPPSCPYITVIGGTQDFNPEVAADDPNTGFTSGGGFGEYFARPSYQDAAVTQYLDINNNFSDKYSGIFNTAGRAYPDMAAQSVNYGIVWNGTLRNLDGTSASTPAVAAILAMVNDALISSGKPTLGFLNPWLYKKGYTAFNDILSGGSAGCNTPGFPASKGWDAVTGFGSPNFPKILRNFGVDDKLDR</sequence>
<dbReference type="SMART" id="SM00944">
    <property type="entry name" value="Pro-kuma_activ"/>
    <property type="match status" value="1"/>
</dbReference>
<accession>A0A9P4TYM9</accession>
<name>A0A9P4TYM9_9PEZI</name>
<keyword evidence="10 15" id="KW-0720">Serine protease</keyword>
<comment type="caution">
    <text evidence="18">The sequence shown here is derived from an EMBL/GenBank/DDBJ whole genome shotgun (WGS) entry which is preliminary data.</text>
</comment>
<evidence type="ECO:0000313" key="18">
    <source>
        <dbReference type="EMBL" id="KAF2430835.1"/>
    </source>
</evidence>
<dbReference type="FunFam" id="3.40.50.200:FF:000015">
    <property type="entry name" value="Tripeptidyl peptidase A"/>
    <property type="match status" value="1"/>
</dbReference>
<dbReference type="GO" id="GO:0005576">
    <property type="term" value="C:extracellular region"/>
    <property type="evidence" value="ECO:0007669"/>
    <property type="project" value="UniProtKB-SubCell"/>
</dbReference>
<keyword evidence="14" id="KW-0325">Glycoprotein</keyword>
<organism evidence="18 19">
    <name type="scientific">Tothia fuscella</name>
    <dbReference type="NCBI Taxonomy" id="1048955"/>
    <lineage>
        <taxon>Eukaryota</taxon>
        <taxon>Fungi</taxon>
        <taxon>Dikarya</taxon>
        <taxon>Ascomycota</taxon>
        <taxon>Pezizomycotina</taxon>
        <taxon>Dothideomycetes</taxon>
        <taxon>Pleosporomycetidae</taxon>
        <taxon>Venturiales</taxon>
        <taxon>Cylindrosympodiaceae</taxon>
        <taxon>Tothia</taxon>
    </lineage>
</organism>
<dbReference type="PROSITE" id="PS00138">
    <property type="entry name" value="SUBTILASE_SER"/>
    <property type="match status" value="1"/>
</dbReference>